<dbReference type="EMBL" id="HBHJ01025540">
    <property type="protein sequence ID" value="CAD9705047.1"/>
    <property type="molecule type" value="Transcribed_RNA"/>
</dbReference>
<gene>
    <name evidence="5" type="ORF">RMAR1173_LOCUS16841</name>
</gene>
<proteinExistence type="predicted"/>
<dbReference type="PANTHER" id="PTHR11586">
    <property type="entry name" value="TRNA-AMINOACYLATION COFACTOR ARC1 FAMILY MEMBER"/>
    <property type="match status" value="1"/>
</dbReference>
<evidence type="ECO:0000256" key="2">
    <source>
        <dbReference type="ARBA" id="ARBA00022884"/>
    </source>
</evidence>
<dbReference type="Pfam" id="PF01588">
    <property type="entry name" value="tRNA_bind"/>
    <property type="match status" value="1"/>
</dbReference>
<dbReference type="Gene3D" id="2.40.50.140">
    <property type="entry name" value="Nucleic acid-binding proteins"/>
    <property type="match status" value="1"/>
</dbReference>
<dbReference type="PROSITE" id="PS50886">
    <property type="entry name" value="TRBD"/>
    <property type="match status" value="1"/>
</dbReference>
<evidence type="ECO:0000259" key="4">
    <source>
        <dbReference type="PROSITE" id="PS50886"/>
    </source>
</evidence>
<dbReference type="InterPro" id="IPR012340">
    <property type="entry name" value="NA-bd_OB-fold"/>
</dbReference>
<name>A0A7S2WTE0_9STRA</name>
<accession>A0A7S2WTE0</accession>
<feature type="domain" description="TRNA-binding" evidence="4">
    <location>
        <begin position="1"/>
        <end position="52"/>
    </location>
</feature>
<keyword evidence="1 3" id="KW-0820">tRNA-binding</keyword>
<organism evidence="5">
    <name type="scientific">Rhizochromulina marina</name>
    <dbReference type="NCBI Taxonomy" id="1034831"/>
    <lineage>
        <taxon>Eukaryota</taxon>
        <taxon>Sar</taxon>
        <taxon>Stramenopiles</taxon>
        <taxon>Ochrophyta</taxon>
        <taxon>Dictyochophyceae</taxon>
        <taxon>Rhizochromulinales</taxon>
        <taxon>Rhizochromulina</taxon>
    </lineage>
</organism>
<dbReference type="PANTHER" id="PTHR11586:SF33">
    <property type="entry name" value="AMINOACYL TRNA SYNTHASE COMPLEX-INTERACTING MULTIFUNCTIONAL PROTEIN 1"/>
    <property type="match status" value="1"/>
</dbReference>
<keyword evidence="2 3" id="KW-0694">RNA-binding</keyword>
<dbReference type="InterPro" id="IPR051270">
    <property type="entry name" value="Tyrosine-tRNA_ligase_regulator"/>
</dbReference>
<dbReference type="InterPro" id="IPR002547">
    <property type="entry name" value="tRNA-bd_dom"/>
</dbReference>
<dbReference type="AlphaFoldDB" id="A0A7S2WTE0"/>
<reference evidence="5" key="1">
    <citation type="submission" date="2021-01" db="EMBL/GenBank/DDBJ databases">
        <authorList>
            <person name="Corre E."/>
            <person name="Pelletier E."/>
            <person name="Niang G."/>
            <person name="Scheremetjew M."/>
            <person name="Finn R."/>
            <person name="Kale V."/>
            <person name="Holt S."/>
            <person name="Cochrane G."/>
            <person name="Meng A."/>
            <person name="Brown T."/>
            <person name="Cohen L."/>
        </authorList>
    </citation>
    <scope>NUCLEOTIDE SEQUENCE</scope>
    <source>
        <strain evidence="5">CCMP1243</strain>
    </source>
</reference>
<dbReference type="GO" id="GO:0000049">
    <property type="term" value="F:tRNA binding"/>
    <property type="evidence" value="ECO:0007669"/>
    <property type="project" value="UniProtKB-UniRule"/>
</dbReference>
<dbReference type="SUPFAM" id="SSF50249">
    <property type="entry name" value="Nucleic acid-binding proteins"/>
    <property type="match status" value="1"/>
</dbReference>
<evidence type="ECO:0000313" key="5">
    <source>
        <dbReference type="EMBL" id="CAD9705047.1"/>
    </source>
</evidence>
<evidence type="ECO:0000256" key="3">
    <source>
        <dbReference type="PROSITE-ProRule" id="PRU00209"/>
    </source>
</evidence>
<sequence length="114" mass="11929">MKGRRVFVVCNLKPAKMIGGFVSNGMVLCAKQGDKVLFVDPPADAPVGTRLVPETFTGGSTPLGPNQVKKRKAWEAVAEHLRTNEAGEATWQGIKLLAGGQPGVATGMSNAPIS</sequence>
<evidence type="ECO:0000256" key="1">
    <source>
        <dbReference type="ARBA" id="ARBA00022555"/>
    </source>
</evidence>
<protein>
    <recommendedName>
        <fullName evidence="4">tRNA-binding domain-containing protein</fullName>
    </recommendedName>
</protein>